<comment type="caution">
    <text evidence="8">The sequence shown here is derived from an EMBL/GenBank/DDBJ whole genome shotgun (WGS) entry which is preliminary data.</text>
</comment>
<dbReference type="EC" id="1.1.1.133" evidence="3 6"/>
<evidence type="ECO:0000256" key="5">
    <source>
        <dbReference type="ARBA" id="ARBA00048200"/>
    </source>
</evidence>
<gene>
    <name evidence="8" type="primary">rfbD</name>
    <name evidence="8" type="ORF">EOD43_14470</name>
</gene>
<evidence type="ECO:0000256" key="3">
    <source>
        <dbReference type="ARBA" id="ARBA00012929"/>
    </source>
</evidence>
<accession>A0A437MBD8</accession>
<keyword evidence="6 8" id="KW-0560">Oxidoreductase</keyword>
<evidence type="ECO:0000256" key="1">
    <source>
        <dbReference type="ARBA" id="ARBA00004781"/>
    </source>
</evidence>
<dbReference type="UniPathway" id="UPA00124"/>
<dbReference type="InterPro" id="IPR036291">
    <property type="entry name" value="NAD(P)-bd_dom_sf"/>
</dbReference>
<dbReference type="InterPro" id="IPR005913">
    <property type="entry name" value="dTDP_dehydrorham_reduct"/>
</dbReference>
<dbReference type="PANTHER" id="PTHR10491:SF4">
    <property type="entry name" value="METHIONINE ADENOSYLTRANSFERASE 2 SUBUNIT BETA"/>
    <property type="match status" value="1"/>
</dbReference>
<dbReference type="GO" id="GO:0008831">
    <property type="term" value="F:dTDP-4-dehydrorhamnose reductase activity"/>
    <property type="evidence" value="ECO:0007669"/>
    <property type="project" value="UniProtKB-EC"/>
</dbReference>
<evidence type="ECO:0000259" key="7">
    <source>
        <dbReference type="Pfam" id="PF04321"/>
    </source>
</evidence>
<keyword evidence="6" id="KW-0521">NADP</keyword>
<dbReference type="GO" id="GO:0019305">
    <property type="term" value="P:dTDP-rhamnose biosynthetic process"/>
    <property type="evidence" value="ECO:0007669"/>
    <property type="project" value="UniProtKB-UniPathway"/>
</dbReference>
<evidence type="ECO:0000256" key="6">
    <source>
        <dbReference type="RuleBase" id="RU364082"/>
    </source>
</evidence>
<dbReference type="Proteomes" id="UP000282971">
    <property type="component" value="Unassembled WGS sequence"/>
</dbReference>
<evidence type="ECO:0000313" key="8">
    <source>
        <dbReference type="EMBL" id="RVT94957.1"/>
    </source>
</evidence>
<dbReference type="Gene3D" id="3.90.25.10">
    <property type="entry name" value="UDP-galactose 4-epimerase, domain 1"/>
    <property type="match status" value="1"/>
</dbReference>
<dbReference type="Pfam" id="PF04321">
    <property type="entry name" value="RmlD_sub_bind"/>
    <property type="match status" value="1"/>
</dbReference>
<dbReference type="Gene3D" id="3.40.50.720">
    <property type="entry name" value="NAD(P)-binding Rossmann-like Domain"/>
    <property type="match status" value="1"/>
</dbReference>
<dbReference type="PANTHER" id="PTHR10491">
    <property type="entry name" value="DTDP-4-DEHYDRORHAMNOSE REDUCTASE"/>
    <property type="match status" value="1"/>
</dbReference>
<protein>
    <recommendedName>
        <fullName evidence="4 6">dTDP-4-dehydrorhamnose reductase</fullName>
        <ecNumber evidence="3 6">1.1.1.133</ecNumber>
    </recommendedName>
</protein>
<dbReference type="RefSeq" id="WP_127744533.1">
    <property type="nucleotide sequence ID" value="NZ_SACN01000001.1"/>
</dbReference>
<evidence type="ECO:0000256" key="2">
    <source>
        <dbReference type="ARBA" id="ARBA00010944"/>
    </source>
</evidence>
<evidence type="ECO:0000313" key="9">
    <source>
        <dbReference type="Proteomes" id="UP000282971"/>
    </source>
</evidence>
<dbReference type="SUPFAM" id="SSF51735">
    <property type="entry name" value="NAD(P)-binding Rossmann-fold domains"/>
    <property type="match status" value="1"/>
</dbReference>
<comment type="function">
    <text evidence="6">Catalyzes the reduction of dTDP-6-deoxy-L-lyxo-4-hexulose to yield dTDP-L-rhamnose.</text>
</comment>
<comment type="catalytic activity">
    <reaction evidence="5 6">
        <text>dTDP-beta-L-rhamnose + NADP(+) = dTDP-4-dehydro-beta-L-rhamnose + NADPH + H(+)</text>
        <dbReference type="Rhea" id="RHEA:21796"/>
        <dbReference type="ChEBI" id="CHEBI:15378"/>
        <dbReference type="ChEBI" id="CHEBI:57510"/>
        <dbReference type="ChEBI" id="CHEBI:57783"/>
        <dbReference type="ChEBI" id="CHEBI:58349"/>
        <dbReference type="ChEBI" id="CHEBI:62830"/>
        <dbReference type="EC" id="1.1.1.133"/>
    </reaction>
</comment>
<sequence length="292" mass="30813">MTRRILITGGTGQIGIELARQGWPGDVDLLIPTRGELDIGSAESVATWFAAHDVAAVINCAAYTAVDMAESEVEAAYRANATGPKLLAEASAQAGVPIVHVSTDYVFDGAKHGAYSESDPTAPLGVYGASKLAGERAVAAGNARSLILRTAWVVSAHRGNFLKTMLRAGAANTKLRVVADQIGCPTSARDVAEALRIVTLRMIEDVGTSAGLYHFVNAGEASWHGLATEIFAQAGMMVEVEAITTAEWPTPAKRPAHSRLSTAKIAADYGIRPRDWRAAVRDIVDEMMGADT</sequence>
<evidence type="ECO:0000256" key="4">
    <source>
        <dbReference type="ARBA" id="ARBA00017099"/>
    </source>
</evidence>
<comment type="similarity">
    <text evidence="2 6">Belongs to the dTDP-4-dehydrorhamnose reductase family.</text>
</comment>
<dbReference type="OrthoDB" id="9803892at2"/>
<dbReference type="InterPro" id="IPR029903">
    <property type="entry name" value="RmlD-like-bd"/>
</dbReference>
<organism evidence="8 9">
    <name type="scientific">Sphingomonas crocodyli</name>
    <dbReference type="NCBI Taxonomy" id="1979270"/>
    <lineage>
        <taxon>Bacteria</taxon>
        <taxon>Pseudomonadati</taxon>
        <taxon>Pseudomonadota</taxon>
        <taxon>Alphaproteobacteria</taxon>
        <taxon>Sphingomonadales</taxon>
        <taxon>Sphingomonadaceae</taxon>
        <taxon>Sphingomonas</taxon>
    </lineage>
</organism>
<dbReference type="NCBIfam" id="TIGR01214">
    <property type="entry name" value="rmlD"/>
    <property type="match status" value="1"/>
</dbReference>
<dbReference type="EMBL" id="SACN01000001">
    <property type="protein sequence ID" value="RVT94957.1"/>
    <property type="molecule type" value="Genomic_DNA"/>
</dbReference>
<comment type="pathway">
    <text evidence="1 6">Carbohydrate biosynthesis; dTDP-L-rhamnose biosynthesis.</text>
</comment>
<feature type="domain" description="RmlD-like substrate binding" evidence="7">
    <location>
        <begin position="4"/>
        <end position="287"/>
    </location>
</feature>
<reference evidence="8 9" key="1">
    <citation type="submission" date="2019-01" db="EMBL/GenBank/DDBJ databases">
        <authorList>
            <person name="Chen W.-M."/>
        </authorList>
    </citation>
    <scope>NUCLEOTIDE SEQUENCE [LARGE SCALE GENOMIC DNA]</scope>
    <source>
        <strain evidence="8 9">CCP-7</strain>
    </source>
</reference>
<proteinExistence type="inferred from homology"/>
<comment type="cofactor">
    <cofactor evidence="6">
        <name>Mg(2+)</name>
        <dbReference type="ChEBI" id="CHEBI:18420"/>
    </cofactor>
    <text evidence="6">Binds 1 Mg(2+) ion per monomer.</text>
</comment>
<name>A0A437MBD8_9SPHN</name>
<keyword evidence="9" id="KW-1185">Reference proteome</keyword>
<dbReference type="AlphaFoldDB" id="A0A437MBD8"/>
<dbReference type="CDD" id="cd05254">
    <property type="entry name" value="dTDP_HR_like_SDR_e"/>
    <property type="match status" value="1"/>
</dbReference>